<protein>
    <submittedName>
        <fullName evidence="2">Uncharacterized protein</fullName>
    </submittedName>
</protein>
<name>A0ABS5VJ22_9MICO</name>
<accession>A0ABS5VJ22</accession>
<evidence type="ECO:0000256" key="1">
    <source>
        <dbReference type="SAM" id="SignalP"/>
    </source>
</evidence>
<feature type="chain" id="PRO_5046976839" evidence="1">
    <location>
        <begin position="37"/>
        <end position="237"/>
    </location>
</feature>
<feature type="signal peptide" evidence="1">
    <location>
        <begin position="1"/>
        <end position="36"/>
    </location>
</feature>
<keyword evidence="3" id="KW-1185">Reference proteome</keyword>
<dbReference type="RefSeq" id="WP_214545207.1">
    <property type="nucleotide sequence ID" value="NZ_JAHEWS010000023.1"/>
</dbReference>
<dbReference type="Proteomes" id="UP001519641">
    <property type="component" value="Unassembled WGS sequence"/>
</dbReference>
<reference evidence="2 3" key="1">
    <citation type="submission" date="2021-05" db="EMBL/GenBank/DDBJ databases">
        <title>Whole genome sequence of Curtobacterium flaccumfaciens pv. flaccumfaciens strain CFBP 8819.</title>
        <authorList>
            <person name="Osdaghi E."/>
            <person name="Taghouti G."/>
            <person name="Portier P."/>
            <person name="Fazliarab A."/>
            <person name="Taghavi S.M."/>
            <person name="Briand M."/>
            <person name="Le-Saux M."/>
            <person name="Jacques M.-A."/>
        </authorList>
    </citation>
    <scope>NUCLEOTIDE SEQUENCE [LARGE SCALE GENOMIC DNA]</scope>
    <source>
        <strain evidence="2 3">CFBP 8819</strain>
    </source>
</reference>
<keyword evidence="1" id="KW-0732">Signal</keyword>
<evidence type="ECO:0000313" key="3">
    <source>
        <dbReference type="Proteomes" id="UP001519641"/>
    </source>
</evidence>
<gene>
    <name evidence="2" type="ORF">KK097_13820</name>
</gene>
<dbReference type="EMBL" id="JAHEWS010000023">
    <property type="protein sequence ID" value="MBT1588891.1"/>
    <property type="molecule type" value="Genomic_DNA"/>
</dbReference>
<comment type="caution">
    <text evidence="2">The sequence shown here is derived from an EMBL/GenBank/DDBJ whole genome shotgun (WGS) entry which is preliminary data.</text>
</comment>
<sequence length="237" mass="24243">MNIQKLHRPRVAVLGFVTAILLLAASLVGSPAAATAVEPVVAASSTSGLSEQDLLLVDGALFGVGPVAKQLGTSIEPVFSGDDLERVTAYARESREGLVASNPDAVERAVANIRSGSVNSVAKGFEQLGGAFNSYISETYTEEELNAAKEEYSSTPAVPMCGAVAACVAAVAFAVYAAAAVHNAAVITAAAAVLVSVYAWCGAWTGCGRSGQATGNDRVKQEKFLANATRVGQRLPA</sequence>
<dbReference type="InterPro" id="IPR023888">
    <property type="entry name" value="SdpC-like"/>
</dbReference>
<proteinExistence type="predicted"/>
<evidence type="ECO:0000313" key="2">
    <source>
        <dbReference type="EMBL" id="MBT1588891.1"/>
    </source>
</evidence>
<dbReference type="Pfam" id="PF26137">
    <property type="entry name" value="Toxin_SdpC"/>
    <property type="match status" value="1"/>
</dbReference>
<organism evidence="2 3">
    <name type="scientific">Curtobacterium aurantiacum</name>
    <dbReference type="NCBI Taxonomy" id="3236919"/>
    <lineage>
        <taxon>Bacteria</taxon>
        <taxon>Bacillati</taxon>
        <taxon>Actinomycetota</taxon>
        <taxon>Actinomycetes</taxon>
        <taxon>Micrococcales</taxon>
        <taxon>Microbacteriaceae</taxon>
        <taxon>Curtobacterium</taxon>
    </lineage>
</organism>